<dbReference type="InterPro" id="IPR036047">
    <property type="entry name" value="F-box-like_dom_sf"/>
</dbReference>
<accession>A0A9P9IHY0</accession>
<evidence type="ECO:0000313" key="2">
    <source>
        <dbReference type="Proteomes" id="UP000700596"/>
    </source>
</evidence>
<dbReference type="AlphaFoldDB" id="A0A9P9IHY0"/>
<evidence type="ECO:0008006" key="3">
    <source>
        <dbReference type="Google" id="ProtNLM"/>
    </source>
</evidence>
<dbReference type="SUPFAM" id="SSF81383">
    <property type="entry name" value="F-box domain"/>
    <property type="match status" value="1"/>
</dbReference>
<protein>
    <recommendedName>
        <fullName evidence="3">F-box domain-containing protein</fullName>
    </recommendedName>
</protein>
<name>A0A9P9IHY0_9PLEO</name>
<dbReference type="InterPro" id="IPR032675">
    <property type="entry name" value="LRR_dom_sf"/>
</dbReference>
<organism evidence="1 2">
    <name type="scientific">Dendryphion nanum</name>
    <dbReference type="NCBI Taxonomy" id="256645"/>
    <lineage>
        <taxon>Eukaryota</taxon>
        <taxon>Fungi</taxon>
        <taxon>Dikarya</taxon>
        <taxon>Ascomycota</taxon>
        <taxon>Pezizomycotina</taxon>
        <taxon>Dothideomycetes</taxon>
        <taxon>Pleosporomycetidae</taxon>
        <taxon>Pleosporales</taxon>
        <taxon>Torulaceae</taxon>
        <taxon>Dendryphion</taxon>
    </lineage>
</organism>
<dbReference type="Proteomes" id="UP000700596">
    <property type="component" value="Unassembled WGS sequence"/>
</dbReference>
<comment type="caution">
    <text evidence="1">The sequence shown here is derived from an EMBL/GenBank/DDBJ whole genome shotgun (WGS) entry which is preliminary data.</text>
</comment>
<keyword evidence="2" id="KW-1185">Reference proteome</keyword>
<proteinExistence type="predicted"/>
<dbReference type="OrthoDB" id="5304354at2759"/>
<dbReference type="Gene3D" id="3.80.10.10">
    <property type="entry name" value="Ribonuclease Inhibitor"/>
    <property type="match status" value="1"/>
</dbReference>
<reference evidence="1" key="1">
    <citation type="journal article" date="2021" name="Nat. Commun.">
        <title>Genetic determinants of endophytism in the Arabidopsis root mycobiome.</title>
        <authorList>
            <person name="Mesny F."/>
            <person name="Miyauchi S."/>
            <person name="Thiergart T."/>
            <person name="Pickel B."/>
            <person name="Atanasova L."/>
            <person name="Karlsson M."/>
            <person name="Huettel B."/>
            <person name="Barry K.W."/>
            <person name="Haridas S."/>
            <person name="Chen C."/>
            <person name="Bauer D."/>
            <person name="Andreopoulos W."/>
            <person name="Pangilinan J."/>
            <person name="LaButti K."/>
            <person name="Riley R."/>
            <person name="Lipzen A."/>
            <person name="Clum A."/>
            <person name="Drula E."/>
            <person name="Henrissat B."/>
            <person name="Kohler A."/>
            <person name="Grigoriev I.V."/>
            <person name="Martin F.M."/>
            <person name="Hacquard S."/>
        </authorList>
    </citation>
    <scope>NUCLEOTIDE SEQUENCE</scope>
    <source>
        <strain evidence="1">MPI-CAGE-CH-0243</strain>
    </source>
</reference>
<sequence>MSPLANLPAELKLCIAESLSPIERFSLGLTCKAFWFAFSSLLAKHKELDRKYRRVSTEDDSFMAWNVLSAVLDPDNPDVAWHIEEVGLGSQRTTIYSEPYWEGAEELDASERLMEEVADKFIEAAESIEFLTVHYDSQREPAFDYHLLGEDIRMGIDAPVIVTLLFLLPRLRDLHFVDVGDFEWILNGFRQLALAYEKPNPAPNLPLQCLTNIYIGHWDTELSLDWELAYCVIRLPSLRSLVGHMIGSTDQDAPEDDIPGWEMALDGSQSSNVEEMTFLHSGLSRQAVLALASRCKNLKKFKYSNGGATVTDVVYDPRGMINALSRFCYHSLEVLCLEDDDQCNRIGEMDGEEGPPPSLHAFQELRIISCSAADIYNNSSYRTGREGPLDREDLSFNPEQKLPSSLRRLQLTFLVDALAYKAPERLINEIASAKESYFAELKQIWLCDEFGNINAKCEEKAKEMGVNCKPIPSFAADYGYDPQDW</sequence>
<dbReference type="EMBL" id="JAGMWT010000011">
    <property type="protein sequence ID" value="KAH7119945.1"/>
    <property type="molecule type" value="Genomic_DNA"/>
</dbReference>
<gene>
    <name evidence="1" type="ORF">B0J11DRAFT_534919</name>
</gene>
<evidence type="ECO:0000313" key="1">
    <source>
        <dbReference type="EMBL" id="KAH7119945.1"/>
    </source>
</evidence>